<feature type="region of interest" description="Disordered" evidence="6">
    <location>
        <begin position="222"/>
        <end position="247"/>
    </location>
</feature>
<dbReference type="EMBL" id="KB201414">
    <property type="protein sequence ID" value="ESO96667.1"/>
    <property type="molecule type" value="Genomic_DNA"/>
</dbReference>
<dbReference type="CTD" id="20243851"/>
<reference evidence="8 9" key="1">
    <citation type="journal article" date="2013" name="Nature">
        <title>Insights into bilaterian evolution from three spiralian genomes.</title>
        <authorList>
            <person name="Simakov O."/>
            <person name="Marletaz F."/>
            <person name="Cho S.J."/>
            <person name="Edsinger-Gonzales E."/>
            <person name="Havlak P."/>
            <person name="Hellsten U."/>
            <person name="Kuo D.H."/>
            <person name="Larsson T."/>
            <person name="Lv J."/>
            <person name="Arendt D."/>
            <person name="Savage R."/>
            <person name="Osoegawa K."/>
            <person name="de Jong P."/>
            <person name="Grimwood J."/>
            <person name="Chapman J.A."/>
            <person name="Shapiro H."/>
            <person name="Aerts A."/>
            <person name="Otillar R.P."/>
            <person name="Terry A.Y."/>
            <person name="Boore J.L."/>
            <person name="Grigoriev I.V."/>
            <person name="Lindberg D.R."/>
            <person name="Seaver E.C."/>
            <person name="Weisblat D.A."/>
            <person name="Putnam N.H."/>
            <person name="Rokhsar D.S."/>
        </authorList>
    </citation>
    <scope>NUCLEOTIDE SEQUENCE [LARGE SCALE GENOMIC DNA]</scope>
</reference>
<dbReference type="PROSITE" id="PS50252">
    <property type="entry name" value="TBOX_3"/>
    <property type="match status" value="1"/>
</dbReference>
<accession>V4AI99</accession>
<keyword evidence="4 5" id="KW-0539">Nucleus</keyword>
<feature type="compositionally biased region" description="Pro residues" evidence="6">
    <location>
        <begin position="231"/>
        <end position="242"/>
    </location>
</feature>
<keyword evidence="2 5" id="KW-0238">DNA-binding</keyword>
<dbReference type="Proteomes" id="UP000030746">
    <property type="component" value="Unassembled WGS sequence"/>
</dbReference>
<comment type="subcellular location">
    <subcellularLocation>
        <location evidence="5">Nucleus</location>
    </subcellularLocation>
</comment>
<dbReference type="RefSeq" id="XP_009052645.1">
    <property type="nucleotide sequence ID" value="XM_009054397.1"/>
</dbReference>
<evidence type="ECO:0000313" key="9">
    <source>
        <dbReference type="Proteomes" id="UP000030746"/>
    </source>
</evidence>
<comment type="caution">
    <text evidence="5">Lacks conserved residue(s) required for the propagation of feature annotation.</text>
</comment>
<dbReference type="Gene3D" id="2.60.40.820">
    <property type="entry name" value="Transcription factor, T-box"/>
    <property type="match status" value="1"/>
</dbReference>
<evidence type="ECO:0000256" key="5">
    <source>
        <dbReference type="PROSITE-ProRule" id="PRU00201"/>
    </source>
</evidence>
<dbReference type="KEGG" id="lgi:LOTGIDRAFT_176571"/>
<dbReference type="InterPro" id="IPR036960">
    <property type="entry name" value="T-box_sf"/>
</dbReference>
<dbReference type="GO" id="GO:0003700">
    <property type="term" value="F:DNA-binding transcription factor activity"/>
    <property type="evidence" value="ECO:0007669"/>
    <property type="project" value="InterPro"/>
</dbReference>
<dbReference type="InterPro" id="IPR008967">
    <property type="entry name" value="p53-like_TF_DNA-bd_sf"/>
</dbReference>
<evidence type="ECO:0000256" key="3">
    <source>
        <dbReference type="ARBA" id="ARBA00023163"/>
    </source>
</evidence>
<dbReference type="HOGENOM" id="CLU_991389_0_0_1"/>
<proteinExistence type="predicted"/>
<keyword evidence="9" id="KW-1185">Reference proteome</keyword>
<dbReference type="SUPFAM" id="SSF49417">
    <property type="entry name" value="p53-like transcription factors"/>
    <property type="match status" value="1"/>
</dbReference>
<sequence>MESQVLDLSVPSRKRANSNKSNFDDFSDSDSSRSSSPLDNERCPSQQYIRHCSSMRLPTRVKSRTDWSGQSDDGLDTSPPEVIHDDRVPDDKSIFRNYQYSPMKMSSQGYEVTESPFQRYGTLKWIQQSQENFHESIYNFEQFTYDSKMGRSPEQTDARPFMYNSALDLSSSSKKVEVSLNRGFTNSAPELRTTPLVNKSKMGLGHMPCVYQSAEKAGKIEASMKEEQASPSPPNHPSPSPDLEPTISKKVDGITVTLHDSNLWNTFRKHGTEMIINRNGR</sequence>
<gene>
    <name evidence="8" type="ORF">LOTGIDRAFT_176571</name>
</gene>
<dbReference type="AlphaFoldDB" id="V4AI99"/>
<evidence type="ECO:0000256" key="6">
    <source>
        <dbReference type="SAM" id="MobiDB-lite"/>
    </source>
</evidence>
<evidence type="ECO:0000256" key="4">
    <source>
        <dbReference type="ARBA" id="ARBA00023242"/>
    </source>
</evidence>
<dbReference type="GO" id="GO:0045893">
    <property type="term" value="P:positive regulation of DNA-templated transcription"/>
    <property type="evidence" value="ECO:0007669"/>
    <property type="project" value="InterPro"/>
</dbReference>
<organism evidence="8 9">
    <name type="scientific">Lottia gigantea</name>
    <name type="common">Giant owl limpet</name>
    <dbReference type="NCBI Taxonomy" id="225164"/>
    <lineage>
        <taxon>Eukaryota</taxon>
        <taxon>Metazoa</taxon>
        <taxon>Spiralia</taxon>
        <taxon>Lophotrochozoa</taxon>
        <taxon>Mollusca</taxon>
        <taxon>Gastropoda</taxon>
        <taxon>Patellogastropoda</taxon>
        <taxon>Lottioidea</taxon>
        <taxon>Lottiidae</taxon>
        <taxon>Lottia</taxon>
    </lineage>
</organism>
<evidence type="ECO:0000259" key="7">
    <source>
        <dbReference type="PROSITE" id="PS50252"/>
    </source>
</evidence>
<name>V4AI99_LOTGI</name>
<dbReference type="GO" id="GO:0005634">
    <property type="term" value="C:nucleus"/>
    <property type="evidence" value="ECO:0007669"/>
    <property type="project" value="UniProtKB-SubCell"/>
</dbReference>
<dbReference type="InterPro" id="IPR046360">
    <property type="entry name" value="T-box_DNA-bd"/>
</dbReference>
<feature type="domain" description="T-box" evidence="7">
    <location>
        <begin position="258"/>
        <end position="281"/>
    </location>
</feature>
<feature type="region of interest" description="Disordered" evidence="6">
    <location>
        <begin position="1"/>
        <end position="88"/>
    </location>
</feature>
<evidence type="ECO:0000313" key="8">
    <source>
        <dbReference type="EMBL" id="ESO96667.1"/>
    </source>
</evidence>
<dbReference type="GO" id="GO:0003677">
    <property type="term" value="F:DNA binding"/>
    <property type="evidence" value="ECO:0007669"/>
    <property type="project" value="UniProtKB-UniRule"/>
</dbReference>
<evidence type="ECO:0000256" key="2">
    <source>
        <dbReference type="ARBA" id="ARBA00023125"/>
    </source>
</evidence>
<dbReference type="GeneID" id="20243851"/>
<keyword evidence="3" id="KW-0804">Transcription</keyword>
<protein>
    <recommendedName>
        <fullName evidence="7">T-box domain-containing protein</fullName>
    </recommendedName>
</protein>
<evidence type="ECO:0000256" key="1">
    <source>
        <dbReference type="ARBA" id="ARBA00023015"/>
    </source>
</evidence>
<keyword evidence="1" id="KW-0805">Transcription regulation</keyword>